<dbReference type="InterPro" id="IPR036412">
    <property type="entry name" value="HAD-like_sf"/>
</dbReference>
<evidence type="ECO:0000256" key="1">
    <source>
        <dbReference type="ARBA" id="ARBA00022723"/>
    </source>
</evidence>
<proteinExistence type="predicted"/>
<comment type="caution">
    <text evidence="4">The sequence shown here is derived from an EMBL/GenBank/DDBJ whole genome shotgun (WGS) entry which is preliminary data.</text>
</comment>
<dbReference type="Proteomes" id="UP000006334">
    <property type="component" value="Unassembled WGS sequence"/>
</dbReference>
<dbReference type="GO" id="GO:0051479">
    <property type="term" value="P:mannosylglycerate biosynthetic process"/>
    <property type="evidence" value="ECO:0007669"/>
    <property type="project" value="InterPro"/>
</dbReference>
<organism evidence="4 5">
    <name type="scientific">Aliiglaciecola lipolytica E3</name>
    <dbReference type="NCBI Taxonomy" id="1127673"/>
    <lineage>
        <taxon>Bacteria</taxon>
        <taxon>Pseudomonadati</taxon>
        <taxon>Pseudomonadota</taxon>
        <taxon>Gammaproteobacteria</taxon>
        <taxon>Alteromonadales</taxon>
        <taxon>Alteromonadaceae</taxon>
        <taxon>Aliiglaciecola</taxon>
    </lineage>
</organism>
<dbReference type="OrthoDB" id="193379at2"/>
<gene>
    <name evidence="4" type="ORF">GLIP_1930</name>
</gene>
<dbReference type="Gene3D" id="3.40.50.1000">
    <property type="entry name" value="HAD superfamily/HAD-like"/>
    <property type="match status" value="1"/>
</dbReference>
<dbReference type="PANTHER" id="PTHR10000">
    <property type="entry name" value="PHOSPHOSERINE PHOSPHATASE"/>
    <property type="match status" value="1"/>
</dbReference>
<dbReference type="SFLD" id="SFLDS00003">
    <property type="entry name" value="Haloacid_Dehalogenase"/>
    <property type="match status" value="1"/>
</dbReference>
<dbReference type="GO" id="GO:0050531">
    <property type="term" value="F:mannosyl-3-phosphoglycerate phosphatase activity"/>
    <property type="evidence" value="ECO:0007669"/>
    <property type="project" value="UniProtKB-EC"/>
</dbReference>
<keyword evidence="1" id="KW-0479">Metal-binding</keyword>
<evidence type="ECO:0000313" key="5">
    <source>
        <dbReference type="Proteomes" id="UP000006334"/>
    </source>
</evidence>
<evidence type="ECO:0000256" key="3">
    <source>
        <dbReference type="ARBA" id="ARBA00022842"/>
    </source>
</evidence>
<keyword evidence="5" id="KW-1185">Reference proteome</keyword>
<dbReference type="SFLD" id="SFLDG01142">
    <property type="entry name" value="C2.B.2:_Mannosyl-3-phosphoglyc"/>
    <property type="match status" value="1"/>
</dbReference>
<dbReference type="InterPro" id="IPR023214">
    <property type="entry name" value="HAD_sf"/>
</dbReference>
<dbReference type="EC" id="3.1.3.70" evidence="4"/>
<reference evidence="4 5" key="1">
    <citation type="journal article" date="2017" name="Antonie Van Leeuwenhoek">
        <title>Rhizobium rhizosphaerae sp. nov., a novel species isolated from rice rhizosphere.</title>
        <authorList>
            <person name="Zhao J.J."/>
            <person name="Zhang J."/>
            <person name="Zhang R.J."/>
            <person name="Zhang C.W."/>
            <person name="Yin H.Q."/>
            <person name="Zhang X.X."/>
        </authorList>
    </citation>
    <scope>NUCLEOTIDE SEQUENCE [LARGE SCALE GENOMIC DNA]</scope>
    <source>
        <strain evidence="4 5">E3</strain>
    </source>
</reference>
<dbReference type="AlphaFoldDB" id="K6YD36"/>
<keyword evidence="3" id="KW-0460">Magnesium</keyword>
<dbReference type="Pfam" id="PF08282">
    <property type="entry name" value="Hydrolase_3"/>
    <property type="match status" value="1"/>
</dbReference>
<sequence>MRDQFVIFTDMDGTLLDHHSYSHQAAEKMLKFLKEQNIPVIPNTSKTYDEMQELTAQLKIQGPFIVENGAAIHIPHGFFKKKPANTQWMGKNWVRNFTSKKSYWLSLLKKIESDFEGQFTHFAKMTLSDICDATGLEPEQAKRAANRLYGEPVLWLGSEEQKKKFITCVTQLGAKTLIGGRFIHISGETDKGAALNWFVGELRRQYPDTNWISIALGDGQNDAAMLDAADIAVRIKSPVNDYPQLQRTENVIDSQLEGPEGWTESLQHILNLTLKEPENG</sequence>
<protein>
    <submittedName>
        <fullName evidence="4">Mannosyl-3-phosphoglycerate phosphatase</fullName>
        <ecNumber evidence="4">3.1.3.70</ecNumber>
    </submittedName>
</protein>
<dbReference type="SFLD" id="SFLDG01140">
    <property type="entry name" value="C2.B:_Phosphomannomutase_and_P"/>
    <property type="match status" value="1"/>
</dbReference>
<dbReference type="eggNOG" id="COG3769">
    <property type="taxonomic scope" value="Bacteria"/>
</dbReference>
<keyword evidence="2 4" id="KW-0378">Hydrolase</keyword>
<evidence type="ECO:0000256" key="2">
    <source>
        <dbReference type="ARBA" id="ARBA00022801"/>
    </source>
</evidence>
<evidence type="ECO:0000313" key="4">
    <source>
        <dbReference type="EMBL" id="GAC14558.1"/>
    </source>
</evidence>
<dbReference type="InterPro" id="IPR006381">
    <property type="entry name" value="HAD-SF-IIB-MPGP"/>
</dbReference>
<dbReference type="PANTHER" id="PTHR10000:SF8">
    <property type="entry name" value="HAD SUPERFAMILY HYDROLASE-LIKE, TYPE 3"/>
    <property type="match status" value="1"/>
</dbReference>
<dbReference type="EMBL" id="BAEN01000038">
    <property type="protein sequence ID" value="GAC14558.1"/>
    <property type="molecule type" value="Genomic_DNA"/>
</dbReference>
<dbReference type="GO" id="GO:0000287">
    <property type="term" value="F:magnesium ion binding"/>
    <property type="evidence" value="ECO:0007669"/>
    <property type="project" value="UniProtKB-ARBA"/>
</dbReference>
<dbReference type="STRING" id="1127673.GLIP_1930"/>
<name>K6YD36_9ALTE</name>
<dbReference type="GO" id="GO:0005829">
    <property type="term" value="C:cytosol"/>
    <property type="evidence" value="ECO:0007669"/>
    <property type="project" value="TreeGrafter"/>
</dbReference>
<dbReference type="NCBIfam" id="TIGR01486">
    <property type="entry name" value="HAD-SF-IIB-MPGP"/>
    <property type="match status" value="1"/>
</dbReference>
<dbReference type="Gene3D" id="3.30.980.20">
    <property type="entry name" value="Putative mannosyl-3-phosphoglycerate phosphatase, domain 2"/>
    <property type="match status" value="1"/>
</dbReference>
<dbReference type="SUPFAM" id="SSF56784">
    <property type="entry name" value="HAD-like"/>
    <property type="match status" value="1"/>
</dbReference>
<dbReference type="NCBIfam" id="NF001218">
    <property type="entry name" value="PRK00192.1-5"/>
    <property type="match status" value="1"/>
</dbReference>
<accession>K6YD36</accession>
<dbReference type="InterPro" id="IPR006379">
    <property type="entry name" value="HAD-SF_hydro_IIB"/>
</dbReference>
<dbReference type="RefSeq" id="WP_008844374.1">
    <property type="nucleotide sequence ID" value="NZ_BAEN01000038.1"/>
</dbReference>
<dbReference type="NCBIfam" id="TIGR01484">
    <property type="entry name" value="HAD-SF-IIB"/>
    <property type="match status" value="1"/>
</dbReference>